<evidence type="ECO:0000313" key="1">
    <source>
        <dbReference type="EMBL" id="KDS31054.1"/>
    </source>
</evidence>
<dbReference type="Proteomes" id="UP000028134">
    <property type="component" value="Unassembled WGS sequence"/>
</dbReference>
<accession>A0A078R657</accession>
<name>A0A078R657_PHOVU</name>
<protein>
    <recommendedName>
        <fullName evidence="3">HTH luxR-type domain-containing protein</fullName>
    </recommendedName>
</protein>
<proteinExistence type="predicted"/>
<dbReference type="AlphaFoldDB" id="A0A078R657"/>
<organism evidence="1 2">
    <name type="scientific">Phocaeicola vulgatus str. 3775 SL</name>
    <name type="common">B</name>
    <name type="synonym">iv</name>
    <dbReference type="NCBI Taxonomy" id="1339350"/>
    <lineage>
        <taxon>Bacteria</taxon>
        <taxon>Pseudomonadati</taxon>
        <taxon>Bacteroidota</taxon>
        <taxon>Bacteroidia</taxon>
        <taxon>Bacteroidales</taxon>
        <taxon>Bacteroidaceae</taxon>
        <taxon>Phocaeicola</taxon>
    </lineage>
</organism>
<dbReference type="EMBL" id="JNHI01000010">
    <property type="protein sequence ID" value="KDS31054.1"/>
    <property type="molecule type" value="Genomic_DNA"/>
</dbReference>
<evidence type="ECO:0000313" key="2">
    <source>
        <dbReference type="Proteomes" id="UP000028134"/>
    </source>
</evidence>
<reference evidence="1 2" key="1">
    <citation type="submission" date="2014-04" db="EMBL/GenBank/DDBJ databases">
        <authorList>
            <person name="Sears C."/>
            <person name="Carroll K."/>
            <person name="Sack B.R."/>
            <person name="Qadri F."/>
            <person name="Myers L.L."/>
            <person name="Chung G.-T."/>
            <person name="Escheverria P."/>
            <person name="Fraser C.M."/>
            <person name="Sadzewicz L."/>
            <person name="Shefchek K.A."/>
            <person name="Tallon L."/>
            <person name="Das S.P."/>
            <person name="Daugherty S."/>
            <person name="Mongodin E.F."/>
        </authorList>
    </citation>
    <scope>NUCLEOTIDE SEQUENCE [LARGE SCALE GENOMIC DNA]</scope>
    <source>
        <strain evidence="2">3775 SL(B) 10 (iv)</strain>
    </source>
</reference>
<gene>
    <name evidence="1" type="ORF">M097_2252</name>
</gene>
<dbReference type="PATRIC" id="fig|1339350.3.peg.2157"/>
<comment type="caution">
    <text evidence="1">The sequence shown here is derived from an EMBL/GenBank/DDBJ whole genome shotgun (WGS) entry which is preliminary data.</text>
</comment>
<evidence type="ECO:0008006" key="3">
    <source>
        <dbReference type="Google" id="ProtNLM"/>
    </source>
</evidence>
<sequence length="39" mass="4566">MLKENYSCLNEKEMQLCCMMIAGFKTEEIAAIWMQSIFS</sequence>